<sequence length="252" mass="28123">MSRTAVKSPVGEPFVELPEVDSTNIYAMEQLQAGKSAHGTAYFAHYQYAGKGQRGKTWHVEPGENITMTVVLDTSFLLITQQFLLSAAVAVACHRFYAKYALDETRIKWPNDIYWRDRKAGGILIENQVRGSNWQHSIAGMGINVNQAVFPAHLVRAVSLKQITGRNFSAAELAKELCTYLQETYQLLENGGAEEILAYYNAHLFRKGEQTRLKKDNTIFTCTVSGVDASGALLVSDSVHSSFRHGEVEWVF</sequence>
<proteinExistence type="predicted"/>
<dbReference type="GO" id="GO:0005737">
    <property type="term" value="C:cytoplasm"/>
    <property type="evidence" value="ECO:0007669"/>
    <property type="project" value="TreeGrafter"/>
</dbReference>
<evidence type="ECO:0000313" key="4">
    <source>
        <dbReference type="Proteomes" id="UP000190888"/>
    </source>
</evidence>
<dbReference type="InterPro" id="IPR045864">
    <property type="entry name" value="aa-tRNA-synth_II/BPL/LPL"/>
</dbReference>
<name>A0A1T4M5D7_9BACT</name>
<evidence type="ECO:0000313" key="3">
    <source>
        <dbReference type="EMBL" id="SJZ62219.1"/>
    </source>
</evidence>
<dbReference type="EMBL" id="FUWH01000003">
    <property type="protein sequence ID" value="SJZ62219.1"/>
    <property type="molecule type" value="Genomic_DNA"/>
</dbReference>
<dbReference type="Gene3D" id="3.30.930.10">
    <property type="entry name" value="Bira Bifunctional Protein, Domain 2"/>
    <property type="match status" value="1"/>
</dbReference>
<protein>
    <submittedName>
        <fullName evidence="3">BirA family transcriptional regulator, biotin operon repressor / biotin-[acetyl-CoA-carboxylase] ligase</fullName>
    </submittedName>
</protein>
<dbReference type="RefSeq" id="WP_245825594.1">
    <property type="nucleotide sequence ID" value="NZ_FUWH01000003.1"/>
</dbReference>
<dbReference type="CDD" id="cd16442">
    <property type="entry name" value="BPL"/>
    <property type="match status" value="1"/>
</dbReference>
<dbReference type="AlphaFoldDB" id="A0A1T4M5D7"/>
<dbReference type="NCBIfam" id="TIGR00121">
    <property type="entry name" value="birA_ligase"/>
    <property type="match status" value="1"/>
</dbReference>
<dbReference type="InterPro" id="IPR004408">
    <property type="entry name" value="Biotin_CoA_COase_ligase"/>
</dbReference>
<dbReference type="PROSITE" id="PS51733">
    <property type="entry name" value="BPL_LPL_CATALYTIC"/>
    <property type="match status" value="1"/>
</dbReference>
<gene>
    <name evidence="3" type="ORF">SAMN04488132_103180</name>
</gene>
<dbReference type="SUPFAM" id="SSF55681">
    <property type="entry name" value="Class II aaRS and biotin synthetases"/>
    <property type="match status" value="1"/>
</dbReference>
<reference evidence="3 4" key="1">
    <citation type="submission" date="2017-02" db="EMBL/GenBank/DDBJ databases">
        <authorList>
            <person name="Peterson S.W."/>
        </authorList>
    </citation>
    <scope>NUCLEOTIDE SEQUENCE [LARGE SCALE GENOMIC DNA]</scope>
    <source>
        <strain evidence="3 4">DSM 22335</strain>
    </source>
</reference>
<dbReference type="Pfam" id="PF03099">
    <property type="entry name" value="BPL_LplA_LipB"/>
    <property type="match status" value="1"/>
</dbReference>
<organism evidence="3 4">
    <name type="scientific">Sediminibacterium ginsengisoli</name>
    <dbReference type="NCBI Taxonomy" id="413434"/>
    <lineage>
        <taxon>Bacteria</taxon>
        <taxon>Pseudomonadati</taxon>
        <taxon>Bacteroidota</taxon>
        <taxon>Chitinophagia</taxon>
        <taxon>Chitinophagales</taxon>
        <taxon>Chitinophagaceae</taxon>
        <taxon>Sediminibacterium</taxon>
    </lineage>
</organism>
<dbReference type="InterPro" id="IPR004143">
    <property type="entry name" value="BPL_LPL_catalytic"/>
</dbReference>
<feature type="domain" description="BPL/LPL catalytic" evidence="2">
    <location>
        <begin position="9"/>
        <end position="189"/>
    </location>
</feature>
<evidence type="ECO:0000259" key="2">
    <source>
        <dbReference type="PROSITE" id="PS51733"/>
    </source>
</evidence>
<evidence type="ECO:0000256" key="1">
    <source>
        <dbReference type="ARBA" id="ARBA00022598"/>
    </source>
</evidence>
<keyword evidence="1 3" id="KW-0436">Ligase</keyword>
<accession>A0A1T4M5D7</accession>
<dbReference type="STRING" id="413434.SAMN04488132_103180"/>
<dbReference type="PANTHER" id="PTHR12835">
    <property type="entry name" value="BIOTIN PROTEIN LIGASE"/>
    <property type="match status" value="1"/>
</dbReference>
<dbReference type="PANTHER" id="PTHR12835:SF5">
    <property type="entry name" value="BIOTIN--PROTEIN LIGASE"/>
    <property type="match status" value="1"/>
</dbReference>
<keyword evidence="4" id="KW-1185">Reference proteome</keyword>
<dbReference type="Proteomes" id="UP000190888">
    <property type="component" value="Unassembled WGS sequence"/>
</dbReference>
<dbReference type="GO" id="GO:0004077">
    <property type="term" value="F:biotin--[biotin carboxyl-carrier protein] ligase activity"/>
    <property type="evidence" value="ECO:0007669"/>
    <property type="project" value="InterPro"/>
</dbReference>